<proteinExistence type="predicted"/>
<feature type="compositionally biased region" description="Polar residues" evidence="2">
    <location>
        <begin position="248"/>
        <end position="274"/>
    </location>
</feature>
<feature type="region of interest" description="Disordered" evidence="2">
    <location>
        <begin position="1044"/>
        <end position="1124"/>
    </location>
</feature>
<feature type="domain" description="Mitochondria-eating protein C-terminal" evidence="3">
    <location>
        <begin position="1255"/>
        <end position="1325"/>
    </location>
</feature>
<feature type="compositionally biased region" description="Basic and acidic residues" evidence="2">
    <location>
        <begin position="1153"/>
        <end position="1164"/>
    </location>
</feature>
<feature type="compositionally biased region" description="Basic and acidic residues" evidence="2">
    <location>
        <begin position="72"/>
        <end position="98"/>
    </location>
</feature>
<reference evidence="4" key="1">
    <citation type="journal article" date="2012" name="Nature">
        <title>The oyster genome reveals stress adaptation and complexity of shell formation.</title>
        <authorList>
            <person name="Zhang G."/>
            <person name="Fang X."/>
            <person name="Guo X."/>
            <person name="Li L."/>
            <person name="Luo R."/>
            <person name="Xu F."/>
            <person name="Yang P."/>
            <person name="Zhang L."/>
            <person name="Wang X."/>
            <person name="Qi H."/>
            <person name="Xiong Z."/>
            <person name="Que H."/>
            <person name="Xie Y."/>
            <person name="Holland P.W."/>
            <person name="Paps J."/>
            <person name="Zhu Y."/>
            <person name="Wu F."/>
            <person name="Chen Y."/>
            <person name="Wang J."/>
            <person name="Peng C."/>
            <person name="Meng J."/>
            <person name="Yang L."/>
            <person name="Liu J."/>
            <person name="Wen B."/>
            <person name="Zhang N."/>
            <person name="Huang Z."/>
            <person name="Zhu Q."/>
            <person name="Feng Y."/>
            <person name="Mount A."/>
            <person name="Hedgecock D."/>
            <person name="Xu Z."/>
            <person name="Liu Y."/>
            <person name="Domazet-Loso T."/>
            <person name="Du Y."/>
            <person name="Sun X."/>
            <person name="Zhang S."/>
            <person name="Liu B."/>
            <person name="Cheng P."/>
            <person name="Jiang X."/>
            <person name="Li J."/>
            <person name="Fan D."/>
            <person name="Wang W."/>
            <person name="Fu W."/>
            <person name="Wang T."/>
            <person name="Wang B."/>
            <person name="Zhang J."/>
            <person name="Peng Z."/>
            <person name="Li Y."/>
            <person name="Li N."/>
            <person name="Wang J."/>
            <person name="Chen M."/>
            <person name="He Y."/>
            <person name="Tan F."/>
            <person name="Song X."/>
            <person name="Zheng Q."/>
            <person name="Huang R."/>
            <person name="Yang H."/>
            <person name="Du X."/>
            <person name="Chen L."/>
            <person name="Yang M."/>
            <person name="Gaffney P.M."/>
            <person name="Wang S."/>
            <person name="Luo L."/>
            <person name="She Z."/>
            <person name="Ming Y."/>
            <person name="Huang W."/>
            <person name="Zhang S."/>
            <person name="Huang B."/>
            <person name="Zhang Y."/>
            <person name="Qu T."/>
            <person name="Ni P."/>
            <person name="Miao G."/>
            <person name="Wang J."/>
            <person name="Wang Q."/>
            <person name="Steinberg C.E."/>
            <person name="Wang H."/>
            <person name="Li N."/>
            <person name="Qian L."/>
            <person name="Zhang G."/>
            <person name="Li Y."/>
            <person name="Yang H."/>
            <person name="Liu X."/>
            <person name="Wang J."/>
            <person name="Yin Y."/>
            <person name="Wang J."/>
        </authorList>
    </citation>
    <scope>NUCLEOTIDE SEQUENCE [LARGE SCALE GENOMIC DNA]</scope>
    <source>
        <strain evidence="4">05x7-T-G4-1.051#20</strain>
    </source>
</reference>
<name>K1Q868_MAGGI</name>
<dbReference type="HOGENOM" id="CLU_258936_0_0_1"/>
<protein>
    <recommendedName>
        <fullName evidence="3">Mitochondria-eating protein C-terminal domain-containing protein</fullName>
    </recommendedName>
</protein>
<gene>
    <name evidence="4" type="ORF">CGI_10011344</name>
</gene>
<feature type="compositionally biased region" description="Basic and acidic residues" evidence="2">
    <location>
        <begin position="318"/>
        <end position="332"/>
    </location>
</feature>
<feature type="domain" description="Mitochondria-eating protein C-terminal" evidence="3">
    <location>
        <begin position="382"/>
        <end position="440"/>
    </location>
</feature>
<evidence type="ECO:0000259" key="3">
    <source>
        <dbReference type="Pfam" id="PF16026"/>
    </source>
</evidence>
<accession>K1Q868</accession>
<feature type="region of interest" description="Disordered" evidence="2">
    <location>
        <begin position="1153"/>
        <end position="1203"/>
    </location>
</feature>
<dbReference type="EMBL" id="JH816760">
    <property type="protein sequence ID" value="EKC32972.1"/>
    <property type="molecule type" value="Genomic_DNA"/>
</dbReference>
<dbReference type="InterPro" id="IPR031981">
    <property type="entry name" value="MIEAP_C"/>
</dbReference>
<evidence type="ECO:0000256" key="2">
    <source>
        <dbReference type="SAM" id="MobiDB-lite"/>
    </source>
</evidence>
<evidence type="ECO:0000313" key="4">
    <source>
        <dbReference type="EMBL" id="EKC32972.1"/>
    </source>
</evidence>
<feature type="compositionally biased region" description="Basic and acidic residues" evidence="2">
    <location>
        <begin position="1078"/>
        <end position="1096"/>
    </location>
</feature>
<dbReference type="Pfam" id="PF16026">
    <property type="entry name" value="MIEAP"/>
    <property type="match status" value="2"/>
</dbReference>
<feature type="compositionally biased region" description="Basic and acidic residues" evidence="2">
    <location>
        <begin position="146"/>
        <end position="166"/>
    </location>
</feature>
<feature type="region of interest" description="Disordered" evidence="2">
    <location>
        <begin position="770"/>
        <end position="795"/>
    </location>
</feature>
<keyword evidence="1" id="KW-0175">Coiled coil</keyword>
<feature type="compositionally biased region" description="Basic and acidic residues" evidence="2">
    <location>
        <begin position="1044"/>
        <end position="1070"/>
    </location>
</feature>
<sequence>MYSQLFDDEWSEAFEAFKPKTEDEDDDIFPDTLYILQDLLTNIFDFCKDQSKSQKIFLEDSFALAIGLTEPQKRDAATKTDNTLDSKDAPKLDEKEETGSVGDTNSSPEKSTEEEQVKEQDRETGGEGESSEQLSTPPVKEDEDVGKETSNKLETDKSVEVNKDSNSKNMQETLSHATQTDIEGESSKTLETDEGNTTSPTDKTEIGTDEHVEGERQDKNPEGCPKPDEGNDVNKIDESAKLDENKGEQSTGDNGDSNGDQEIKNSGQGDPNQQTDKDTVEEEPSNQTPTEKSQEVSEEGKTDTDKSDSSQKDPAQGPEKEDKPPESKDYRKSAIYPTIDRHARDFRKAAASTSAKTKSKLFIATELPDLIADETVRADVRVLTYVRKCVELCWYMCMQDPPMVIISPQKGQLVDKALFSFHGRRGKIVEVCVWPALLLHDNGPLRPRFSTQKQDYMREVLKRFENDKNYAQAFQEYKDLTAAKDQFSSNVHGIPSLGPVVPFKEEKVTEEQRTYKPNLAQILLDACMNHAKNSTLAWREYIDCIEIHKIAPTPSAGNPKMSIKTSTGNIKYYMREVLREYENDKNYEQAFEECKDLLAAKGQLATSVYGISNPGPVVPFKEEKVTEEQRTYKPNLAQILLDACMNHAKNSTLAWREYIDCIEIHKIANADQPAIEDLLRNCSMCKDELLIGGNLEDAFGEYEHLLKIARETGCPKQRKQRKMSSGDFESVNDSNKKQAPALYAVMYAVSDRVPGYSRWRDALSEFLTLTTSSQSDPEKKRQQPFTDSQSKRPRKSNGNIIEWLLEQDNWGSDRAPRPEVVKECRHLFTCQSKLKSAFPEGADIFALVDSTFKDANDVPHKLRHSALFHFLLTVDERKYGIELSEIWRDFGRLVLAEKLLDLAQKAEGPDLKRNIIVKRLEFYKMQNQLKEKEEEVEELSMRLSKFASQQLTEGNPNIADLSDTHRPTRLGEMYSQLFDDEWSEAFEAFKPKTEDDGNDVLPDTLYTLQNILTNIFEFCKDQFKRQKIYLEDSFAVTLGFEKPKRDDAAPEKDSRVNSKEMPSLEKKEQTESFGDSSTMEKKNKEEDEDKHNRETDGGNGSSEQLLTPPIAKENPNKLEANNEEEQKYDQIMTTQEHGDENGQQILPLDKDLSTDNEIDDKKNNQEPSNQKPKQETLGDGNRSERKQEQKAEPGDVKPEDRVYRNSVEYPNLVRHAKNFSKAVASTTAKSKSKLFIDTELPALIPDEIIRADVRVVTYVRKCVELCWYMCMQDPPMVIISPKKGQLVDKALFSFHGRRGKIVEVCVWPALLLHDNGPLVCKGYILPEERNRNR</sequence>
<feature type="coiled-coil region" evidence="1">
    <location>
        <begin position="922"/>
        <end position="949"/>
    </location>
</feature>
<evidence type="ECO:0000256" key="1">
    <source>
        <dbReference type="SAM" id="Coils"/>
    </source>
</evidence>
<organism evidence="4">
    <name type="scientific">Magallana gigas</name>
    <name type="common">Pacific oyster</name>
    <name type="synonym">Crassostrea gigas</name>
    <dbReference type="NCBI Taxonomy" id="29159"/>
    <lineage>
        <taxon>Eukaryota</taxon>
        <taxon>Metazoa</taxon>
        <taxon>Spiralia</taxon>
        <taxon>Lophotrochozoa</taxon>
        <taxon>Mollusca</taxon>
        <taxon>Bivalvia</taxon>
        <taxon>Autobranchia</taxon>
        <taxon>Pteriomorphia</taxon>
        <taxon>Ostreida</taxon>
        <taxon>Ostreoidea</taxon>
        <taxon>Ostreidae</taxon>
        <taxon>Magallana</taxon>
    </lineage>
</organism>
<feature type="compositionally biased region" description="Polar residues" evidence="2">
    <location>
        <begin position="167"/>
        <end position="181"/>
    </location>
</feature>
<feature type="compositionally biased region" description="Basic and acidic residues" evidence="2">
    <location>
        <begin position="1172"/>
        <end position="1203"/>
    </location>
</feature>
<feature type="compositionally biased region" description="Basic and acidic residues" evidence="2">
    <location>
        <begin position="202"/>
        <end position="247"/>
    </location>
</feature>
<dbReference type="InParanoid" id="K1Q868"/>
<feature type="compositionally biased region" description="Basic and acidic residues" evidence="2">
    <location>
        <begin position="110"/>
        <end position="125"/>
    </location>
</feature>
<feature type="region of interest" description="Disordered" evidence="2">
    <location>
        <begin position="72"/>
        <end position="337"/>
    </location>
</feature>
<feature type="compositionally biased region" description="Basic and acidic residues" evidence="2">
    <location>
        <begin position="292"/>
        <end position="311"/>
    </location>
</feature>